<sequence length="304" mass="34948">MRYLILALLFLPCGLLPGGLSAQRLAELHAHEDSLAQSGNLIVNGTNASDRFVADSQFTRTLVRALKIPYSFNYPFDSVENVSRLYAPDSSFRVFTWEIMIDPDNYRRHGAIQMRTPDGSLKLYALIDRTDMMDRPLDTVTSNDYWVGNIYYKIVLKKFQNRKYYTLLGYDEHNEASTRKWIDVLTFDENNHPVFGGQYFTFPAGDPVHPSPSPDRYMIEYKKGANARVQYDPDLDLLIFDHLISESNEPEKRYTLVPDGDYEGFRWVNGRWVHINKVFNQKLQNGQAPVPAPLKTPPKIQGKG</sequence>
<evidence type="ECO:0000313" key="1">
    <source>
        <dbReference type="EMBL" id="TDX02302.1"/>
    </source>
</evidence>
<reference evidence="1 2" key="1">
    <citation type="submission" date="2019-03" db="EMBL/GenBank/DDBJ databases">
        <title>Genomic Encyclopedia of Type Strains, Phase IV (KMG-IV): sequencing the most valuable type-strain genomes for metagenomic binning, comparative biology and taxonomic classification.</title>
        <authorList>
            <person name="Goeker M."/>
        </authorList>
    </citation>
    <scope>NUCLEOTIDE SEQUENCE [LARGE SCALE GENOMIC DNA]</scope>
    <source>
        <strain evidence="1 2">DSM 100059</strain>
    </source>
</reference>
<accession>A0A4R8DV62</accession>
<dbReference type="RefSeq" id="WP_133994919.1">
    <property type="nucleotide sequence ID" value="NZ_SODV01000001.1"/>
</dbReference>
<dbReference type="Proteomes" id="UP000294498">
    <property type="component" value="Unassembled WGS sequence"/>
</dbReference>
<gene>
    <name evidence="1" type="ORF">EDB95_3357</name>
</gene>
<name>A0A4R8DV62_9BACT</name>
<organism evidence="1 2">
    <name type="scientific">Dinghuibacter silviterrae</name>
    <dbReference type="NCBI Taxonomy" id="1539049"/>
    <lineage>
        <taxon>Bacteria</taxon>
        <taxon>Pseudomonadati</taxon>
        <taxon>Bacteroidota</taxon>
        <taxon>Chitinophagia</taxon>
        <taxon>Chitinophagales</taxon>
        <taxon>Chitinophagaceae</taxon>
        <taxon>Dinghuibacter</taxon>
    </lineage>
</organism>
<evidence type="ECO:0000313" key="2">
    <source>
        <dbReference type="Proteomes" id="UP000294498"/>
    </source>
</evidence>
<dbReference type="EMBL" id="SODV01000001">
    <property type="protein sequence ID" value="TDX02302.1"/>
    <property type="molecule type" value="Genomic_DNA"/>
</dbReference>
<dbReference type="AlphaFoldDB" id="A0A4R8DV62"/>
<keyword evidence="2" id="KW-1185">Reference proteome</keyword>
<comment type="caution">
    <text evidence="1">The sequence shown here is derived from an EMBL/GenBank/DDBJ whole genome shotgun (WGS) entry which is preliminary data.</text>
</comment>
<proteinExistence type="predicted"/>
<protein>
    <submittedName>
        <fullName evidence="1">Uncharacterized protein</fullName>
    </submittedName>
</protein>
<dbReference type="OrthoDB" id="788168at2"/>